<organism evidence="2 3">
    <name type="scientific">Candidatus Woesebacteria bacterium RIFCSPHIGHO2_02_FULL_39_13</name>
    <dbReference type="NCBI Taxonomy" id="1802505"/>
    <lineage>
        <taxon>Bacteria</taxon>
        <taxon>Candidatus Woeseibacteriota</taxon>
    </lineage>
</organism>
<evidence type="ECO:0008006" key="4">
    <source>
        <dbReference type="Google" id="ProtNLM"/>
    </source>
</evidence>
<feature type="transmembrane region" description="Helical" evidence="1">
    <location>
        <begin position="256"/>
        <end position="273"/>
    </location>
</feature>
<feature type="transmembrane region" description="Helical" evidence="1">
    <location>
        <begin position="217"/>
        <end position="235"/>
    </location>
</feature>
<dbReference type="PANTHER" id="PTHR37422">
    <property type="entry name" value="TEICHURONIC ACID BIOSYNTHESIS PROTEIN TUAE"/>
    <property type="match status" value="1"/>
</dbReference>
<dbReference type="STRING" id="1802505.A3D01_00340"/>
<feature type="transmembrane region" description="Helical" evidence="1">
    <location>
        <begin position="110"/>
        <end position="131"/>
    </location>
</feature>
<feature type="transmembrane region" description="Helical" evidence="1">
    <location>
        <begin position="56"/>
        <end position="74"/>
    </location>
</feature>
<dbReference type="AlphaFoldDB" id="A0A1F7Z3H2"/>
<dbReference type="InterPro" id="IPR051533">
    <property type="entry name" value="WaaL-like"/>
</dbReference>
<comment type="caution">
    <text evidence="2">The sequence shown here is derived from an EMBL/GenBank/DDBJ whole genome shotgun (WGS) entry which is preliminary data.</text>
</comment>
<feature type="transmembrane region" description="Helical" evidence="1">
    <location>
        <begin position="293"/>
        <end position="312"/>
    </location>
</feature>
<name>A0A1F7Z3H2_9BACT</name>
<feature type="transmembrane region" description="Helical" evidence="1">
    <location>
        <begin position="174"/>
        <end position="205"/>
    </location>
</feature>
<dbReference type="Proteomes" id="UP000177169">
    <property type="component" value="Unassembled WGS sequence"/>
</dbReference>
<evidence type="ECO:0000256" key="1">
    <source>
        <dbReference type="SAM" id="Phobius"/>
    </source>
</evidence>
<dbReference type="EMBL" id="MGGR01000019">
    <property type="protein sequence ID" value="OGM33325.1"/>
    <property type="molecule type" value="Genomic_DNA"/>
</dbReference>
<evidence type="ECO:0000313" key="3">
    <source>
        <dbReference type="Proteomes" id="UP000177169"/>
    </source>
</evidence>
<reference evidence="2 3" key="1">
    <citation type="journal article" date="2016" name="Nat. Commun.">
        <title>Thousands of microbial genomes shed light on interconnected biogeochemical processes in an aquifer system.</title>
        <authorList>
            <person name="Anantharaman K."/>
            <person name="Brown C.T."/>
            <person name="Hug L.A."/>
            <person name="Sharon I."/>
            <person name="Castelle C.J."/>
            <person name="Probst A.J."/>
            <person name="Thomas B.C."/>
            <person name="Singh A."/>
            <person name="Wilkins M.J."/>
            <person name="Karaoz U."/>
            <person name="Brodie E.L."/>
            <person name="Williams K.H."/>
            <person name="Hubbard S.S."/>
            <person name="Banfield J.F."/>
        </authorList>
    </citation>
    <scope>NUCLEOTIDE SEQUENCE [LARGE SCALE GENOMIC DNA]</scope>
</reference>
<gene>
    <name evidence="2" type="ORF">A3D01_00340</name>
</gene>
<feature type="transmembrane region" description="Helical" evidence="1">
    <location>
        <begin position="80"/>
        <end position="98"/>
    </location>
</feature>
<keyword evidence="1" id="KW-1133">Transmembrane helix</keyword>
<accession>A0A1F7Z3H2</accession>
<protein>
    <recommendedName>
        <fullName evidence="4">O-antigen polymerase</fullName>
    </recommendedName>
</protein>
<proteinExistence type="predicted"/>
<keyword evidence="1" id="KW-0472">Membrane</keyword>
<evidence type="ECO:0000313" key="2">
    <source>
        <dbReference type="EMBL" id="OGM33325.1"/>
    </source>
</evidence>
<keyword evidence="1" id="KW-0812">Transmembrane</keyword>
<dbReference type="PANTHER" id="PTHR37422:SF13">
    <property type="entry name" value="LIPOPOLYSACCHARIDE BIOSYNTHESIS PROTEIN PA4999-RELATED"/>
    <property type="match status" value="1"/>
</dbReference>
<sequence length="369" mass="42382">MKKNADRIFVILFSVILIANGYGIKNISLFLFMLFGLIAFIAIRHSKKGIVFPNGWIEYIVFLIVAGLSLVWSFDAARTLYYLVLFVDAGLIWIIFYNNKKFFSKFFDRLILIFGLVLFALYLYEVVLGRFRFDSLSLYLPSRLLNNHNHMGDLWVLSAIVSLDKIFSKKAKSIYLILVPVALYILYISHSRSAYLSLVAGVIYLAKINNYLVEKKALTALFFVVVIVLFLLAGHNKTLLFSRPYFEQSIKGLLKFPYGIGLGNFGILSLTTLEGSKLLQAYSSYTHNLFLELVSGIGVYSLVFVYWFWVVAKDIFRRSSRSNYLYKALFLALTVNFMFDYTYFIPTMLFLWFAFLGLAQKISKASGKL</sequence>